<feature type="transmembrane region" description="Helical" evidence="8">
    <location>
        <begin position="35"/>
        <end position="55"/>
    </location>
</feature>
<dbReference type="InterPro" id="IPR038770">
    <property type="entry name" value="Na+/solute_symporter_sf"/>
</dbReference>
<feature type="transmembrane region" description="Helical" evidence="8">
    <location>
        <begin position="225"/>
        <end position="245"/>
    </location>
</feature>
<evidence type="ECO:0000256" key="3">
    <source>
        <dbReference type="ARBA" id="ARBA00022448"/>
    </source>
</evidence>
<dbReference type="PANTHER" id="PTHR36838">
    <property type="entry name" value="AUXIN EFFLUX CARRIER FAMILY PROTEIN"/>
    <property type="match status" value="1"/>
</dbReference>
<keyword evidence="7 8" id="KW-0472">Membrane</keyword>
<comment type="subcellular location">
    <subcellularLocation>
        <location evidence="1">Cell membrane</location>
        <topology evidence="1">Multi-pass membrane protein</topology>
    </subcellularLocation>
</comment>
<dbReference type="GO" id="GO:0005886">
    <property type="term" value="C:plasma membrane"/>
    <property type="evidence" value="ECO:0007669"/>
    <property type="project" value="UniProtKB-SubCell"/>
</dbReference>
<feature type="transmembrane region" description="Helical" evidence="8">
    <location>
        <begin position="198"/>
        <end position="219"/>
    </location>
</feature>
<organism evidence="9 10">
    <name type="scientific">Clostridium baratii</name>
    <dbReference type="NCBI Taxonomy" id="1561"/>
    <lineage>
        <taxon>Bacteria</taxon>
        <taxon>Bacillati</taxon>
        <taxon>Bacillota</taxon>
        <taxon>Clostridia</taxon>
        <taxon>Eubacteriales</taxon>
        <taxon>Clostridiaceae</taxon>
        <taxon>Clostridium</taxon>
    </lineage>
</organism>
<dbReference type="AlphaFoldDB" id="A0A174RZI4"/>
<evidence type="ECO:0000256" key="7">
    <source>
        <dbReference type="ARBA" id="ARBA00023136"/>
    </source>
</evidence>
<dbReference type="Gene3D" id="1.20.1530.20">
    <property type="match status" value="1"/>
</dbReference>
<protein>
    <submittedName>
        <fullName evidence="9">Permease</fullName>
    </submittedName>
</protein>
<feature type="transmembrane region" description="Helical" evidence="8">
    <location>
        <begin position="313"/>
        <end position="332"/>
    </location>
</feature>
<feature type="transmembrane region" description="Helical" evidence="8">
    <location>
        <begin position="129"/>
        <end position="150"/>
    </location>
</feature>
<comment type="similarity">
    <text evidence="2">Belongs to the auxin efflux carrier (TC 2.A.69) family.</text>
</comment>
<gene>
    <name evidence="9" type="ORF">ERS852568_01202</name>
</gene>
<evidence type="ECO:0000313" key="9">
    <source>
        <dbReference type="EMBL" id="CUP89511.1"/>
    </source>
</evidence>
<feature type="transmembrane region" description="Helical" evidence="8">
    <location>
        <begin position="67"/>
        <end position="90"/>
    </location>
</feature>
<dbReference type="InterPro" id="IPR004776">
    <property type="entry name" value="Mem_transp_PIN-like"/>
</dbReference>
<dbReference type="GO" id="GO:0055085">
    <property type="term" value="P:transmembrane transport"/>
    <property type="evidence" value="ECO:0007669"/>
    <property type="project" value="InterPro"/>
</dbReference>
<dbReference type="PANTHER" id="PTHR36838:SF1">
    <property type="entry name" value="SLR1864 PROTEIN"/>
    <property type="match status" value="1"/>
</dbReference>
<dbReference type="Pfam" id="PF03547">
    <property type="entry name" value="Mem_trans"/>
    <property type="match status" value="1"/>
</dbReference>
<feature type="transmembrane region" description="Helical" evidence="8">
    <location>
        <begin position="6"/>
        <end position="23"/>
    </location>
</feature>
<evidence type="ECO:0000256" key="2">
    <source>
        <dbReference type="ARBA" id="ARBA00010145"/>
    </source>
</evidence>
<proteinExistence type="inferred from homology"/>
<evidence type="ECO:0000256" key="8">
    <source>
        <dbReference type="SAM" id="Phobius"/>
    </source>
</evidence>
<accession>A0A174RZI4</accession>
<feature type="transmembrane region" description="Helical" evidence="8">
    <location>
        <begin position="281"/>
        <end position="301"/>
    </location>
</feature>
<name>A0A174RZI4_9CLOT</name>
<dbReference type="Proteomes" id="UP000095563">
    <property type="component" value="Unassembled WGS sequence"/>
</dbReference>
<feature type="transmembrane region" description="Helical" evidence="8">
    <location>
        <begin position="257"/>
        <end position="275"/>
    </location>
</feature>
<keyword evidence="4" id="KW-1003">Cell membrane</keyword>
<sequence length="341" mass="37226">MWDIIMKDIVPIFVIMLLGFYSGKRKAFTTENARIFNKLVLNYALPAALFVSIVKANRHMLFEDIKLTLVSLFVIVGVFMWSFFGCYKFFKHTKGEAAVCALIAGSPTIGFLGFAVLEPIFGESANTGLVVAIVSIVVNAITIPIGLTLLNPKGAKEAPQATKDISSETGIKKDVDIFERDMQKLEKNPVISALKQPVAWAPILAVIIVLLGIQFPPIFYPNFELIAKANSGVAVFAAGLTLSGLKFEFDKEIVYNTFVKLILMPGLLLIVGLLVKLDPAHLEMLVLAGALPPAFSGIIIGSRYKTYVRTGTSSLAVSVLLFIVAAPFWIWVTNMVSTMSF</sequence>
<dbReference type="EMBL" id="CZBO01000001">
    <property type="protein sequence ID" value="CUP89511.1"/>
    <property type="molecule type" value="Genomic_DNA"/>
</dbReference>
<evidence type="ECO:0000256" key="5">
    <source>
        <dbReference type="ARBA" id="ARBA00022692"/>
    </source>
</evidence>
<keyword evidence="5 8" id="KW-0812">Transmembrane</keyword>
<evidence type="ECO:0000256" key="4">
    <source>
        <dbReference type="ARBA" id="ARBA00022475"/>
    </source>
</evidence>
<evidence type="ECO:0000256" key="1">
    <source>
        <dbReference type="ARBA" id="ARBA00004651"/>
    </source>
</evidence>
<dbReference type="RefSeq" id="WP_055207155.1">
    <property type="nucleotide sequence ID" value="NZ_CZBO01000001.1"/>
</dbReference>
<evidence type="ECO:0000313" key="10">
    <source>
        <dbReference type="Proteomes" id="UP000095563"/>
    </source>
</evidence>
<evidence type="ECO:0000256" key="6">
    <source>
        <dbReference type="ARBA" id="ARBA00022989"/>
    </source>
</evidence>
<reference evidence="9 10" key="1">
    <citation type="submission" date="2015-09" db="EMBL/GenBank/DDBJ databases">
        <authorList>
            <consortium name="Pathogen Informatics"/>
        </authorList>
    </citation>
    <scope>NUCLEOTIDE SEQUENCE [LARGE SCALE GENOMIC DNA]</scope>
    <source>
        <strain evidence="9 10">2789STDY5834956</strain>
    </source>
</reference>
<feature type="transmembrane region" description="Helical" evidence="8">
    <location>
        <begin position="97"/>
        <end position="117"/>
    </location>
</feature>
<keyword evidence="6 8" id="KW-1133">Transmembrane helix</keyword>
<keyword evidence="3" id="KW-0813">Transport</keyword>